<keyword evidence="3" id="KW-1185">Reference proteome</keyword>
<dbReference type="EMBL" id="JAHXZJ010001864">
    <property type="protein sequence ID" value="KAH0549748.1"/>
    <property type="molecule type" value="Genomic_DNA"/>
</dbReference>
<dbReference type="AlphaFoldDB" id="A0AAV7IDM1"/>
<gene>
    <name evidence="2" type="ORF">KQX54_013433</name>
</gene>
<evidence type="ECO:0000313" key="3">
    <source>
        <dbReference type="Proteomes" id="UP000826195"/>
    </source>
</evidence>
<organism evidence="2 3">
    <name type="scientific">Cotesia glomerata</name>
    <name type="common">Lepidopteran parasitic wasp</name>
    <name type="synonym">Apanteles glomeratus</name>
    <dbReference type="NCBI Taxonomy" id="32391"/>
    <lineage>
        <taxon>Eukaryota</taxon>
        <taxon>Metazoa</taxon>
        <taxon>Ecdysozoa</taxon>
        <taxon>Arthropoda</taxon>
        <taxon>Hexapoda</taxon>
        <taxon>Insecta</taxon>
        <taxon>Pterygota</taxon>
        <taxon>Neoptera</taxon>
        <taxon>Endopterygota</taxon>
        <taxon>Hymenoptera</taxon>
        <taxon>Apocrita</taxon>
        <taxon>Ichneumonoidea</taxon>
        <taxon>Braconidae</taxon>
        <taxon>Microgastrinae</taxon>
        <taxon>Cotesia</taxon>
    </lineage>
</organism>
<evidence type="ECO:0000313" key="2">
    <source>
        <dbReference type="EMBL" id="KAH0549748.1"/>
    </source>
</evidence>
<dbReference type="Proteomes" id="UP000826195">
    <property type="component" value="Unassembled WGS sequence"/>
</dbReference>
<accession>A0AAV7IDM1</accession>
<reference evidence="2 3" key="1">
    <citation type="journal article" date="2021" name="J. Hered.">
        <title>A chromosome-level genome assembly of the parasitoid wasp, Cotesia glomerata (Hymenoptera: Braconidae).</title>
        <authorList>
            <person name="Pinto B.J."/>
            <person name="Weis J.J."/>
            <person name="Gamble T."/>
            <person name="Ode P.J."/>
            <person name="Paul R."/>
            <person name="Zaspel J.M."/>
        </authorList>
    </citation>
    <scope>NUCLEOTIDE SEQUENCE [LARGE SCALE GENOMIC DNA]</scope>
    <source>
        <strain evidence="2">CgM1</strain>
    </source>
</reference>
<comment type="caution">
    <text evidence="2">The sequence shown here is derived from an EMBL/GenBank/DDBJ whole genome shotgun (WGS) entry which is preliminary data.</text>
</comment>
<sequence length="74" mass="8420">MSYLQNFKPVLTPDRHIITSRDGLCLFVDTRSREVVFVKLKIYRPADQVMQPDDEGNDDEAFGETSLISDEDAA</sequence>
<evidence type="ECO:0000256" key="1">
    <source>
        <dbReference type="SAM" id="MobiDB-lite"/>
    </source>
</evidence>
<proteinExistence type="predicted"/>
<name>A0AAV7IDM1_COTGL</name>
<feature type="region of interest" description="Disordered" evidence="1">
    <location>
        <begin position="48"/>
        <end position="74"/>
    </location>
</feature>
<feature type="compositionally biased region" description="Acidic residues" evidence="1">
    <location>
        <begin position="52"/>
        <end position="62"/>
    </location>
</feature>
<protein>
    <submittedName>
        <fullName evidence="2">Uncharacterized protein</fullName>
    </submittedName>
</protein>